<feature type="binding site" evidence="5">
    <location>
        <position position="190"/>
    </location>
    <ligand>
        <name>NADP(+)</name>
        <dbReference type="ChEBI" id="CHEBI:58349"/>
    </ligand>
</feature>
<evidence type="ECO:0000256" key="1">
    <source>
        <dbReference type="ARBA" id="ARBA00005959"/>
    </source>
</evidence>
<evidence type="ECO:0000256" key="2">
    <source>
        <dbReference type="ARBA" id="ARBA00022857"/>
    </source>
</evidence>
<dbReference type="EC" id="1.1.1.271" evidence="5"/>
<dbReference type="CDD" id="cd05239">
    <property type="entry name" value="GDP_FS_SDR_e"/>
    <property type="match status" value="1"/>
</dbReference>
<dbReference type="Proteomes" id="UP000309550">
    <property type="component" value="Unassembled WGS sequence"/>
</dbReference>
<feature type="binding site" evidence="5">
    <location>
        <position position="280"/>
    </location>
    <ligand>
        <name>substrate</name>
    </ligand>
</feature>
<feature type="binding site" evidence="5">
    <location>
        <position position="198"/>
    </location>
    <ligand>
        <name>substrate</name>
    </ligand>
</feature>
<feature type="binding site" evidence="5">
    <location>
        <begin position="116"/>
        <end position="119"/>
    </location>
    <ligand>
        <name>NADP(+)</name>
        <dbReference type="ChEBI" id="CHEBI:58349"/>
    </ligand>
</feature>
<dbReference type="InterPro" id="IPR002347">
    <property type="entry name" value="SDR_fam"/>
</dbReference>
<keyword evidence="2 5" id="KW-0521">NADP</keyword>
<dbReference type="PRINTS" id="PR00081">
    <property type="entry name" value="GDHRDH"/>
</dbReference>
<keyword evidence="3 5" id="KW-0560">Oxidoreductase</keyword>
<feature type="binding site" evidence="5">
    <location>
        <position position="151"/>
    </location>
    <ligand>
        <name>NADP(+)</name>
        <dbReference type="ChEBI" id="CHEBI:58349"/>
    </ligand>
</feature>
<dbReference type="PANTHER" id="PTHR43238">
    <property type="entry name" value="GDP-L-FUCOSE SYNTHASE"/>
    <property type="match status" value="1"/>
</dbReference>
<evidence type="ECO:0000313" key="8">
    <source>
        <dbReference type="Proteomes" id="UP000309550"/>
    </source>
</evidence>
<feature type="binding site" evidence="5">
    <location>
        <position position="213"/>
    </location>
    <ligand>
        <name>substrate</name>
    </ligand>
</feature>
<dbReference type="SUPFAM" id="SSF51735">
    <property type="entry name" value="NAD(P)-binding Rossmann-fold domains"/>
    <property type="match status" value="1"/>
</dbReference>
<comment type="pathway">
    <text evidence="5">Nucleotide-sugar biosynthesis; GDP-L-fucose biosynthesis via de novo pathway; GDP-L-fucose from GDP-alpha-D-mannose: step 2/2.</text>
</comment>
<keyword evidence="5" id="KW-0511">Multifunctional enzyme</keyword>
<sequence length="334" mass="36528">MPSVEKARTRCKVAEKLVWIAGHRGLVGSAIARELRRRGCDPITADRGELDLLRQAQVETWMRKHRPEVIFIAAGKVGGIMGNSAAPADFLYENLMINANIISAAHECDVEKVVILGSSCIYPRDAAQPMAECALLTGPFEPTNEGYAVAKVAALKLGQFYARQYGRRYIGLMPTNLYGPNDNFDTVTSHVMPALVRRFAEASRTGAETVTIWGSGTPLREFLHVDDLARACVFLAEVYEGEDLMNIGSGEEISIGGLARLIAEVAGFEGEIIFDRSKPDGAPRKKIDASRLRSLGWRPRVSLRQGVSELHAHWLSRVETMSSADTHHITAAAG</sequence>
<dbReference type="InterPro" id="IPR001509">
    <property type="entry name" value="Epimerase_deHydtase"/>
</dbReference>
<dbReference type="GO" id="GO:0050577">
    <property type="term" value="F:GDP-L-fucose synthase activity"/>
    <property type="evidence" value="ECO:0007669"/>
    <property type="project" value="UniProtKB-UniRule"/>
</dbReference>
<comment type="function">
    <text evidence="5">Catalyzes the two-step NADP-dependent conversion of GDP-4-dehydro-6-deoxy-D-mannose to GDP-fucose, involving an epimerase and a reductase reaction.</text>
</comment>
<feature type="site" description="Important for catalytic activity" evidence="5">
    <location>
        <position position="118"/>
    </location>
</feature>
<feature type="active site" description="Proton donor/acceptor" evidence="5">
    <location>
        <position position="147"/>
    </location>
</feature>
<dbReference type="InterPro" id="IPR028614">
    <property type="entry name" value="GDP_fucose/colitose_synth"/>
</dbReference>
<feature type="domain" description="NAD-dependent epimerase/dehydratase" evidence="6">
    <location>
        <begin position="19"/>
        <end position="248"/>
    </location>
</feature>
<evidence type="ECO:0000256" key="5">
    <source>
        <dbReference type="HAMAP-Rule" id="MF_00956"/>
    </source>
</evidence>
<dbReference type="InterPro" id="IPR036291">
    <property type="entry name" value="NAD(P)-bd_dom_sf"/>
</dbReference>
<dbReference type="AlphaFoldDB" id="A0A5S3P7X3"/>
<dbReference type="Pfam" id="PF01370">
    <property type="entry name" value="Epimerase"/>
    <property type="match status" value="1"/>
</dbReference>
<comment type="similarity">
    <text evidence="1 5">Belongs to the NAD(P)-dependent epimerase/dehydratase family. Fucose synthase subfamily.</text>
</comment>
<protein>
    <recommendedName>
        <fullName evidence="5">GDP-L-fucose synthase</fullName>
        <ecNumber evidence="5">1.1.1.271</ecNumber>
    </recommendedName>
    <alternativeName>
        <fullName evidence="5">GDP-4-keto-6-deoxy-D-mannose-3,5-epimerase-4-reductase</fullName>
    </alternativeName>
</protein>
<dbReference type="GO" id="GO:0042351">
    <property type="term" value="P:'de novo' GDP-L-fucose biosynthetic process"/>
    <property type="evidence" value="ECO:0007669"/>
    <property type="project" value="UniProtKB-UniRule"/>
</dbReference>
<comment type="catalytic activity">
    <reaction evidence="5">
        <text>GDP-beta-L-fucose + NADP(+) = GDP-4-dehydro-alpha-D-rhamnose + NADPH + H(+)</text>
        <dbReference type="Rhea" id="RHEA:18885"/>
        <dbReference type="ChEBI" id="CHEBI:15378"/>
        <dbReference type="ChEBI" id="CHEBI:57273"/>
        <dbReference type="ChEBI" id="CHEBI:57783"/>
        <dbReference type="ChEBI" id="CHEBI:57964"/>
        <dbReference type="ChEBI" id="CHEBI:58349"/>
        <dbReference type="EC" id="1.1.1.271"/>
    </reaction>
</comment>
<organism evidence="7 8">
    <name type="scientific">Sulfitobacter sabulilitoris</name>
    <dbReference type="NCBI Taxonomy" id="2562655"/>
    <lineage>
        <taxon>Bacteria</taxon>
        <taxon>Pseudomonadati</taxon>
        <taxon>Pseudomonadota</taxon>
        <taxon>Alphaproteobacteria</taxon>
        <taxon>Rhodobacterales</taxon>
        <taxon>Roseobacteraceae</taxon>
        <taxon>Sulfitobacter</taxon>
    </lineage>
</organism>
<dbReference type="GO" id="GO:0016853">
    <property type="term" value="F:isomerase activity"/>
    <property type="evidence" value="ECO:0007669"/>
    <property type="project" value="UniProtKB-KW"/>
</dbReference>
<accession>A0A5S3P7X3</accession>
<gene>
    <name evidence="5" type="primary">fcl</name>
    <name evidence="7" type="ORF">FDT80_17515</name>
</gene>
<dbReference type="OrthoDB" id="9811425at2"/>
<dbReference type="EMBL" id="VANS01000007">
    <property type="protein sequence ID" value="TMM49550.1"/>
    <property type="molecule type" value="Genomic_DNA"/>
</dbReference>
<keyword evidence="4 5" id="KW-0413">Isomerase</keyword>
<dbReference type="HAMAP" id="MF_00956">
    <property type="entry name" value="GDP_fucose_synth"/>
    <property type="match status" value="1"/>
</dbReference>
<feature type="site" description="Important for catalytic activity" evidence="5">
    <location>
        <position position="120"/>
    </location>
</feature>
<dbReference type="Gene3D" id="3.40.50.720">
    <property type="entry name" value="NAD(P)-binding Rossmann-like Domain"/>
    <property type="match status" value="1"/>
</dbReference>
<feature type="binding site" evidence="5">
    <location>
        <begin position="174"/>
        <end position="177"/>
    </location>
    <ligand>
        <name>NADP(+)</name>
        <dbReference type="ChEBI" id="CHEBI:58349"/>
    </ligand>
</feature>
<dbReference type="Gene3D" id="3.90.25.10">
    <property type="entry name" value="UDP-galactose 4-epimerase, domain 1"/>
    <property type="match status" value="1"/>
</dbReference>
<evidence type="ECO:0000256" key="4">
    <source>
        <dbReference type="ARBA" id="ARBA00023235"/>
    </source>
</evidence>
<feature type="binding site" evidence="5">
    <location>
        <position position="220"/>
    </location>
    <ligand>
        <name>substrate</name>
    </ligand>
</feature>
<proteinExistence type="inferred from homology"/>
<dbReference type="GO" id="GO:0070401">
    <property type="term" value="F:NADP+ binding"/>
    <property type="evidence" value="ECO:0007669"/>
    <property type="project" value="UniProtKB-UniRule"/>
</dbReference>
<name>A0A5S3P7X3_9RHOB</name>
<dbReference type="RefSeq" id="WP_138663633.1">
    <property type="nucleotide sequence ID" value="NZ_VANS01000007.1"/>
</dbReference>
<evidence type="ECO:0000259" key="6">
    <source>
        <dbReference type="Pfam" id="PF01370"/>
    </source>
</evidence>
<keyword evidence="8" id="KW-1185">Reference proteome</keyword>
<dbReference type="UniPathway" id="UPA00128">
    <property type="reaction ID" value="UER00191"/>
</dbReference>
<comment type="caution">
    <text evidence="7">The sequence shown here is derived from an EMBL/GenBank/DDBJ whole genome shotgun (WGS) entry which is preliminary data.</text>
</comment>
<evidence type="ECO:0000256" key="3">
    <source>
        <dbReference type="ARBA" id="ARBA00023002"/>
    </source>
</evidence>
<feature type="binding site" evidence="5">
    <location>
        <begin position="22"/>
        <end position="28"/>
    </location>
    <ligand>
        <name>NADP(+)</name>
        <dbReference type="ChEBI" id="CHEBI:58349"/>
    </ligand>
</feature>
<reference evidence="7 8" key="1">
    <citation type="submission" date="2019-05" db="EMBL/GenBank/DDBJ databases">
        <title>Sulfitobacter sabulilitoris sp. nov., isolated from a marine sand.</title>
        <authorList>
            <person name="Yoon J.-H."/>
        </authorList>
    </citation>
    <scope>NUCLEOTIDE SEQUENCE [LARGE SCALE GENOMIC DNA]</scope>
    <source>
        <strain evidence="7 8">HSMS-29</strain>
    </source>
</reference>
<evidence type="ECO:0000313" key="7">
    <source>
        <dbReference type="EMBL" id="TMM49550.1"/>
    </source>
</evidence>
<dbReference type="PANTHER" id="PTHR43238:SF1">
    <property type="entry name" value="GDP-L-FUCOSE SYNTHASE"/>
    <property type="match status" value="1"/>
</dbReference>